<evidence type="ECO:0000313" key="2">
    <source>
        <dbReference type="Proteomes" id="UP001454036"/>
    </source>
</evidence>
<dbReference type="AlphaFoldDB" id="A0AAV3PRA5"/>
<dbReference type="PANTHER" id="PTHR33710:SF71">
    <property type="entry name" value="ENDONUCLEASE_EXONUCLEASE_PHOSPHATASE DOMAIN-CONTAINING PROTEIN"/>
    <property type="match status" value="1"/>
</dbReference>
<keyword evidence="2" id="KW-1185">Reference proteome</keyword>
<dbReference type="PANTHER" id="PTHR33710">
    <property type="entry name" value="BNAC02G09200D PROTEIN"/>
    <property type="match status" value="1"/>
</dbReference>
<dbReference type="EMBL" id="BAABME010002218">
    <property type="protein sequence ID" value="GAA0153628.1"/>
    <property type="molecule type" value="Genomic_DNA"/>
</dbReference>
<dbReference type="Proteomes" id="UP001454036">
    <property type="component" value="Unassembled WGS sequence"/>
</dbReference>
<accession>A0AAV3PRA5</accession>
<dbReference type="Gene3D" id="3.60.10.10">
    <property type="entry name" value="Endonuclease/exonuclease/phosphatase"/>
    <property type="match status" value="1"/>
</dbReference>
<protein>
    <recommendedName>
        <fullName evidence="3">Endonuclease/exonuclease/phosphatase domain-containing protein</fullName>
    </recommendedName>
</protein>
<reference evidence="1 2" key="1">
    <citation type="submission" date="2024-01" db="EMBL/GenBank/DDBJ databases">
        <title>The complete chloroplast genome sequence of Lithospermum erythrorhizon: insights into the phylogenetic relationship among Boraginaceae species and the maternal lineages of purple gromwells.</title>
        <authorList>
            <person name="Okada T."/>
            <person name="Watanabe K."/>
        </authorList>
    </citation>
    <scope>NUCLEOTIDE SEQUENCE [LARGE SCALE GENOMIC DNA]</scope>
</reference>
<comment type="caution">
    <text evidence="1">The sequence shown here is derived from an EMBL/GenBank/DDBJ whole genome shotgun (WGS) entry which is preliminary data.</text>
</comment>
<name>A0AAV3PRA5_LITER</name>
<gene>
    <name evidence="1" type="ORF">LIER_11822</name>
</gene>
<sequence length="357" mass="40730">MDADILRSLLSCNLTEEEALPKQLEEFELADGLVECEVSVYVKIGSLNDNFVSIQDFSMAMSKAWNCKDLRVARVLGPILQVFFRLLQEKECVCGMGGSKGSFFTREVASKIAKLFHGCDKVELRKDKGGKKSFRLGATINLNQPLRSLVNFSVEGGLGVGYLAYERLPYLCFHCGLMGHLIKQFPVIPTGVEPRDVCYMQVKMMRKLSWNLMRMVNDLANIPTVFMGDINEVLHASENVSQRCIRPTWQMDSFRQVVEDCGLVDLGYSRFPFTWSNNFISPYSTRARLDRALASKDWRDYYPEVKESHLTTNTSDHLPLLLNLGLHVISRVRTKSMFRFEEGWCLFDESKDIVQEA</sequence>
<proteinExistence type="predicted"/>
<evidence type="ECO:0000313" key="1">
    <source>
        <dbReference type="EMBL" id="GAA0153628.1"/>
    </source>
</evidence>
<evidence type="ECO:0008006" key="3">
    <source>
        <dbReference type="Google" id="ProtNLM"/>
    </source>
</evidence>
<dbReference type="SUPFAM" id="SSF56219">
    <property type="entry name" value="DNase I-like"/>
    <property type="match status" value="1"/>
</dbReference>
<dbReference type="InterPro" id="IPR036691">
    <property type="entry name" value="Endo/exonu/phosph_ase_sf"/>
</dbReference>
<organism evidence="1 2">
    <name type="scientific">Lithospermum erythrorhizon</name>
    <name type="common">Purple gromwell</name>
    <name type="synonym">Lithospermum officinale var. erythrorhizon</name>
    <dbReference type="NCBI Taxonomy" id="34254"/>
    <lineage>
        <taxon>Eukaryota</taxon>
        <taxon>Viridiplantae</taxon>
        <taxon>Streptophyta</taxon>
        <taxon>Embryophyta</taxon>
        <taxon>Tracheophyta</taxon>
        <taxon>Spermatophyta</taxon>
        <taxon>Magnoliopsida</taxon>
        <taxon>eudicotyledons</taxon>
        <taxon>Gunneridae</taxon>
        <taxon>Pentapetalae</taxon>
        <taxon>asterids</taxon>
        <taxon>lamiids</taxon>
        <taxon>Boraginales</taxon>
        <taxon>Boraginaceae</taxon>
        <taxon>Boraginoideae</taxon>
        <taxon>Lithospermeae</taxon>
        <taxon>Lithospermum</taxon>
    </lineage>
</organism>